<organism evidence="2 3">
    <name type="scientific">Perkinsus olseni</name>
    <name type="common">Perkinsus atlanticus</name>
    <dbReference type="NCBI Taxonomy" id="32597"/>
    <lineage>
        <taxon>Eukaryota</taxon>
        <taxon>Sar</taxon>
        <taxon>Alveolata</taxon>
        <taxon>Perkinsozoa</taxon>
        <taxon>Perkinsea</taxon>
        <taxon>Perkinsida</taxon>
        <taxon>Perkinsidae</taxon>
        <taxon>Perkinsus</taxon>
    </lineage>
</organism>
<proteinExistence type="predicted"/>
<protein>
    <submittedName>
        <fullName evidence="2">Uncharacterized protein</fullName>
    </submittedName>
</protein>
<reference evidence="2 3" key="1">
    <citation type="submission" date="2020-04" db="EMBL/GenBank/DDBJ databases">
        <title>Perkinsus olseni comparative genomics.</title>
        <authorList>
            <person name="Bogema D.R."/>
        </authorList>
    </citation>
    <scope>NUCLEOTIDE SEQUENCE [LARGE SCALE GENOMIC DNA]</scope>
    <source>
        <strain evidence="2 3">ATCC PRA-207</strain>
    </source>
</reference>
<evidence type="ECO:0000313" key="2">
    <source>
        <dbReference type="EMBL" id="KAF4754536.1"/>
    </source>
</evidence>
<evidence type="ECO:0000313" key="3">
    <source>
        <dbReference type="Proteomes" id="UP000553632"/>
    </source>
</evidence>
<dbReference type="AlphaFoldDB" id="A0A7J6UBG4"/>
<evidence type="ECO:0000256" key="1">
    <source>
        <dbReference type="SAM" id="MobiDB-lite"/>
    </source>
</evidence>
<feature type="region of interest" description="Disordered" evidence="1">
    <location>
        <begin position="66"/>
        <end position="86"/>
    </location>
</feature>
<comment type="caution">
    <text evidence="2">The sequence shown here is derived from an EMBL/GenBank/DDBJ whole genome shotgun (WGS) entry which is preliminary data.</text>
</comment>
<dbReference type="EMBL" id="JABANO010004832">
    <property type="protein sequence ID" value="KAF4754536.1"/>
    <property type="molecule type" value="Genomic_DNA"/>
</dbReference>
<sequence>ILLLEHFLIAWRRLSLVWYECKDSVLSTGVIAAVVWLFVSCLFYEFENPPSAAAVEDSPFDSGPALNSSAVKTRSAASHQSTGSVG</sequence>
<dbReference type="Proteomes" id="UP000553632">
    <property type="component" value="Unassembled WGS sequence"/>
</dbReference>
<name>A0A7J6UBG4_PEROL</name>
<gene>
    <name evidence="2" type="ORF">FOZ63_004090</name>
</gene>
<accession>A0A7J6UBG4</accession>
<feature type="non-terminal residue" evidence="2">
    <location>
        <position position="1"/>
    </location>
</feature>
<keyword evidence="3" id="KW-1185">Reference proteome</keyword>